<dbReference type="InterPro" id="IPR011333">
    <property type="entry name" value="SKP1/BTB/POZ_sf"/>
</dbReference>
<dbReference type="Gene3D" id="3.30.710.10">
    <property type="entry name" value="Potassium Channel Kv1.1, Chain A"/>
    <property type="match status" value="1"/>
</dbReference>
<dbReference type="InterPro" id="IPR000210">
    <property type="entry name" value="BTB/POZ_dom"/>
</dbReference>
<dbReference type="SUPFAM" id="SSF54695">
    <property type="entry name" value="POZ domain"/>
    <property type="match status" value="1"/>
</dbReference>
<dbReference type="GO" id="GO:0004842">
    <property type="term" value="F:ubiquitin-protein transferase activity"/>
    <property type="evidence" value="ECO:0007669"/>
    <property type="project" value="TreeGrafter"/>
</dbReference>
<dbReference type="PANTHER" id="PTHR45632:SF11">
    <property type="entry name" value="KELCH-LIKE PROTEIN 9"/>
    <property type="match status" value="1"/>
</dbReference>
<name>A0A8K1LC84_9PASS</name>
<dbReference type="FunFam" id="3.30.710.10:FF:000011">
    <property type="entry name" value="Kelch-like family member 13"/>
    <property type="match status" value="1"/>
</dbReference>
<dbReference type="OrthoDB" id="1925334at2759"/>
<dbReference type="Proteomes" id="UP000796761">
    <property type="component" value="Unassembled WGS sequence"/>
</dbReference>
<reference evidence="2" key="1">
    <citation type="submission" date="2019-04" db="EMBL/GenBank/DDBJ databases">
        <title>Genome assembly of Zosterops borbonicus 15179.</title>
        <authorList>
            <person name="Leroy T."/>
            <person name="Anselmetti Y."/>
            <person name="Tilak M.-K."/>
            <person name="Nabholz B."/>
        </authorList>
    </citation>
    <scope>NUCLEOTIDE SEQUENCE</scope>
    <source>
        <strain evidence="2">HGM_15179</strain>
        <tissue evidence="2">Muscle</tissue>
    </source>
</reference>
<feature type="non-terminal residue" evidence="2">
    <location>
        <position position="1"/>
    </location>
</feature>
<dbReference type="GO" id="GO:0097602">
    <property type="term" value="F:cullin family protein binding"/>
    <property type="evidence" value="ECO:0007669"/>
    <property type="project" value="TreeGrafter"/>
</dbReference>
<dbReference type="GO" id="GO:0031463">
    <property type="term" value="C:Cul3-RING ubiquitin ligase complex"/>
    <property type="evidence" value="ECO:0007669"/>
    <property type="project" value="TreeGrafter"/>
</dbReference>
<protein>
    <recommendedName>
        <fullName evidence="1">BTB domain-containing protein</fullName>
    </recommendedName>
</protein>
<evidence type="ECO:0000259" key="1">
    <source>
        <dbReference type="PROSITE" id="PS50097"/>
    </source>
</evidence>
<dbReference type="SMART" id="SM00225">
    <property type="entry name" value="BTB"/>
    <property type="match status" value="1"/>
</dbReference>
<dbReference type="PANTHER" id="PTHR45632">
    <property type="entry name" value="LD33804P"/>
    <property type="match status" value="1"/>
</dbReference>
<dbReference type="EMBL" id="SWJQ01001258">
    <property type="protein sequence ID" value="TRZ08731.1"/>
    <property type="molecule type" value="Genomic_DNA"/>
</dbReference>
<feature type="non-terminal residue" evidence="2">
    <location>
        <position position="231"/>
    </location>
</feature>
<proteinExistence type="predicted"/>
<dbReference type="AlphaFoldDB" id="A0A8K1LC84"/>
<dbReference type="Pfam" id="PF00651">
    <property type="entry name" value="BTB"/>
    <property type="match status" value="1"/>
</dbReference>
<keyword evidence="3" id="KW-1185">Reference proteome</keyword>
<feature type="domain" description="BTB" evidence="1">
    <location>
        <begin position="109"/>
        <end position="178"/>
    </location>
</feature>
<dbReference type="PROSITE" id="PS50097">
    <property type="entry name" value="BTB"/>
    <property type="match status" value="1"/>
</dbReference>
<accession>A0A8K1LC84</accession>
<comment type="caution">
    <text evidence="2">The sequence shown here is derived from an EMBL/GenBank/DDBJ whole genome shotgun (WGS) entry which is preliminary data.</text>
</comment>
<organism evidence="2 3">
    <name type="scientific">Zosterops borbonicus</name>
    <dbReference type="NCBI Taxonomy" id="364589"/>
    <lineage>
        <taxon>Eukaryota</taxon>
        <taxon>Metazoa</taxon>
        <taxon>Chordata</taxon>
        <taxon>Craniata</taxon>
        <taxon>Vertebrata</taxon>
        <taxon>Euteleostomi</taxon>
        <taxon>Archelosauria</taxon>
        <taxon>Archosauria</taxon>
        <taxon>Dinosauria</taxon>
        <taxon>Saurischia</taxon>
        <taxon>Theropoda</taxon>
        <taxon>Coelurosauria</taxon>
        <taxon>Aves</taxon>
        <taxon>Neognathae</taxon>
        <taxon>Neoaves</taxon>
        <taxon>Telluraves</taxon>
        <taxon>Australaves</taxon>
        <taxon>Passeriformes</taxon>
        <taxon>Sylvioidea</taxon>
        <taxon>Zosteropidae</taxon>
        <taxon>Zosterops</taxon>
    </lineage>
</organism>
<gene>
    <name evidence="2" type="ORF">HGM15179_018376</name>
</gene>
<dbReference type="GO" id="GO:0016567">
    <property type="term" value="P:protein ubiquitination"/>
    <property type="evidence" value="ECO:0007669"/>
    <property type="project" value="TreeGrafter"/>
</dbReference>
<evidence type="ECO:0000313" key="3">
    <source>
        <dbReference type="Proteomes" id="UP000796761"/>
    </source>
</evidence>
<dbReference type="GO" id="GO:0032465">
    <property type="term" value="P:regulation of cytokinesis"/>
    <property type="evidence" value="ECO:0007669"/>
    <property type="project" value="TreeGrafter"/>
</dbReference>
<sequence>KTKKIWVISHVQCPVMNLMSSMPVLRSCFQVHEEQRRYFRLSEMMWRDSLSLVEEEDPHMKVSLGSSDMGVSAHLQSSKTGTTRFFTSNTHSSVVLQGFDQLRVEGLLCDVTLVPGDGDEVFPVHRAMMASASDYFKAMFTGGMKEQDLMCIKLHGVNKIGLKKIIDFIYTAKLSLNMDNLQDTLEAASFLQILPVLDFCKVFLISGVSLENCVEVGRIANTYNLTEVDKY</sequence>
<evidence type="ECO:0000313" key="2">
    <source>
        <dbReference type="EMBL" id="TRZ08731.1"/>
    </source>
</evidence>